<feature type="region of interest" description="Disordered" evidence="5">
    <location>
        <begin position="361"/>
        <end position="384"/>
    </location>
</feature>
<evidence type="ECO:0000256" key="5">
    <source>
        <dbReference type="SAM" id="MobiDB-lite"/>
    </source>
</evidence>
<feature type="region of interest" description="Disordered" evidence="5">
    <location>
        <begin position="1099"/>
        <end position="1258"/>
    </location>
</feature>
<feature type="region of interest" description="Disordered" evidence="5">
    <location>
        <begin position="872"/>
        <end position="905"/>
    </location>
</feature>
<feature type="compositionally biased region" description="Polar residues" evidence="5">
    <location>
        <begin position="29"/>
        <end position="44"/>
    </location>
</feature>
<dbReference type="GO" id="GO:0008270">
    <property type="term" value="F:zinc ion binding"/>
    <property type="evidence" value="ECO:0007669"/>
    <property type="project" value="UniProtKB-KW"/>
</dbReference>
<keyword evidence="3" id="KW-0862">Zinc</keyword>
<dbReference type="AlphaFoldDB" id="A0A086JQT6"/>
<dbReference type="EMBL" id="AHZU02001242">
    <property type="protein sequence ID" value="KFG34504.1"/>
    <property type="molecule type" value="Genomic_DNA"/>
</dbReference>
<feature type="compositionally biased region" description="Polar residues" evidence="5">
    <location>
        <begin position="131"/>
        <end position="140"/>
    </location>
</feature>
<dbReference type="Gene3D" id="4.10.1060.10">
    <property type="entry name" value="Zinc finger, RanBP2-type"/>
    <property type="match status" value="1"/>
</dbReference>
<evidence type="ECO:0000313" key="7">
    <source>
        <dbReference type="EMBL" id="KFG34504.1"/>
    </source>
</evidence>
<feature type="compositionally biased region" description="Low complexity" evidence="5">
    <location>
        <begin position="175"/>
        <end position="186"/>
    </location>
</feature>
<feature type="compositionally biased region" description="Acidic residues" evidence="5">
    <location>
        <begin position="1185"/>
        <end position="1194"/>
    </location>
</feature>
<feature type="compositionally biased region" description="Low complexity" evidence="5">
    <location>
        <begin position="565"/>
        <end position="580"/>
    </location>
</feature>
<dbReference type="InterPro" id="IPR036443">
    <property type="entry name" value="Znf_RanBP2_sf"/>
</dbReference>
<dbReference type="SMART" id="SM00547">
    <property type="entry name" value="ZnF_RBZ"/>
    <property type="match status" value="2"/>
</dbReference>
<feature type="compositionally biased region" description="Pro residues" evidence="5">
    <location>
        <begin position="1100"/>
        <end position="1113"/>
    </location>
</feature>
<proteinExistence type="predicted"/>
<dbReference type="OrthoDB" id="1878647at2759"/>
<protein>
    <submittedName>
        <fullName evidence="7">Zn-finger in Ran binding protein and others domain-containing protein</fullName>
    </submittedName>
</protein>
<feature type="region of interest" description="Disordered" evidence="5">
    <location>
        <begin position="782"/>
        <end position="835"/>
    </location>
</feature>
<evidence type="ECO:0000256" key="4">
    <source>
        <dbReference type="PROSITE-ProRule" id="PRU00322"/>
    </source>
</evidence>
<feature type="compositionally biased region" description="Polar residues" evidence="5">
    <location>
        <begin position="187"/>
        <end position="201"/>
    </location>
</feature>
<feature type="domain" description="RanBP2-type" evidence="6">
    <location>
        <begin position="911"/>
        <end position="940"/>
    </location>
</feature>
<evidence type="ECO:0000256" key="2">
    <source>
        <dbReference type="ARBA" id="ARBA00022771"/>
    </source>
</evidence>
<feature type="compositionally biased region" description="Polar residues" evidence="5">
    <location>
        <begin position="645"/>
        <end position="671"/>
    </location>
</feature>
<feature type="compositionally biased region" description="Polar residues" evidence="5">
    <location>
        <begin position="439"/>
        <end position="450"/>
    </location>
</feature>
<dbReference type="PROSITE" id="PS50199">
    <property type="entry name" value="ZF_RANBP2_2"/>
    <property type="match status" value="1"/>
</dbReference>
<gene>
    <name evidence="7" type="ORF">TGDOM2_278240</name>
</gene>
<feature type="region of interest" description="Disordered" evidence="5">
    <location>
        <begin position="1048"/>
        <end position="1083"/>
    </location>
</feature>
<feature type="compositionally biased region" description="Low complexity" evidence="5">
    <location>
        <begin position="1219"/>
        <end position="1239"/>
    </location>
</feature>
<evidence type="ECO:0000313" key="8">
    <source>
        <dbReference type="Proteomes" id="UP000028837"/>
    </source>
</evidence>
<evidence type="ECO:0000259" key="6">
    <source>
        <dbReference type="PROSITE" id="PS50199"/>
    </source>
</evidence>
<keyword evidence="2 4" id="KW-0863">Zinc-finger</keyword>
<dbReference type="VEuPathDB" id="ToxoDB:TGDOM2_278240"/>
<feature type="region of interest" description="Disordered" evidence="5">
    <location>
        <begin position="18"/>
        <end position="50"/>
    </location>
</feature>
<feature type="region of interest" description="Disordered" evidence="5">
    <location>
        <begin position="111"/>
        <end position="202"/>
    </location>
</feature>
<dbReference type="PROSITE" id="PS01358">
    <property type="entry name" value="ZF_RANBP2_1"/>
    <property type="match status" value="1"/>
</dbReference>
<keyword evidence="1" id="KW-0479">Metal-binding</keyword>
<feature type="region of interest" description="Disordered" evidence="5">
    <location>
        <begin position="596"/>
        <end position="671"/>
    </location>
</feature>
<dbReference type="Proteomes" id="UP000028837">
    <property type="component" value="Unassembled WGS sequence"/>
</dbReference>
<name>A0A086JQT6_TOXGO</name>
<feature type="compositionally biased region" description="Polar residues" evidence="5">
    <location>
        <begin position="546"/>
        <end position="555"/>
    </location>
</feature>
<evidence type="ECO:0000256" key="3">
    <source>
        <dbReference type="ARBA" id="ARBA00022833"/>
    </source>
</evidence>
<dbReference type="SUPFAM" id="SSF90209">
    <property type="entry name" value="Ran binding protein zinc finger-like"/>
    <property type="match status" value="1"/>
</dbReference>
<feature type="region of interest" description="Disordered" evidence="5">
    <location>
        <begin position="424"/>
        <end position="454"/>
    </location>
</feature>
<dbReference type="InterPro" id="IPR001876">
    <property type="entry name" value="Znf_RanBP2"/>
</dbReference>
<evidence type="ECO:0000256" key="1">
    <source>
        <dbReference type="ARBA" id="ARBA00022723"/>
    </source>
</evidence>
<sequence length="1258" mass="125529">MSSPAPYFSSDASRQNIFLAAPPAGPSATLGTGTSKATAGQSSGLAGRPEDADAAAILQLHLQLSQELQRSPVTDGDIFRALKKLARNSGSETPGGSGLSPAFLDTAQQGATQTEGNFPPPPPGEDVYTQHLRSGSNHSMRGSEGKRGPSLSNQNASLGSPGVFAGGSGLGGRNASAAPHSLSSLSFQGTPPVSAPSTPRGSSWRCRFCSSLNAGTGLGRCMCCGRQNQKRGGAKGSAAQGVGQTGSGSVQNLQIQQLRRDVLLAAVTAAAAAAEKRSDKKEAKRAAAAVSAVATAMAESRQQLLAENHGAAPYFSGRVGGSAPSGLSSDSASGTLYEDRAAAAAVAAASLLPGLLGSLEASSGSAGTPGGSGQSPATSLTSLEDGGGSTLFSSLTSFESDGGCVTRAGLIPELGGLKGTRHLPAFDEQSTPGRHFLGDSSSTGMRQSVGSLEGGSTPGTFSLLESNAYGVDFSVFQELATAPQSTLFTDDVTPADSLSLASDCRSPSGATPSSIVSGRSSFCNSGLAAGVSSVGGGRDSSGNSSTNASTPTTGANVIGSGRGTGRTANGAGSVSGAGSSVTPGVAGTSVGLSLGACGVPKDGRNSVNRLQEGAGRPRNSSAVVDAKRTEAAGFSGPAISFGSGPENSGAGSLNAATPSTQSSLPQHVQTSRNSANLLMKGDTSTSSCASFLQSAASSPSAMEGDESPVSALLEGLGLSTANAPGIDALLPSVLSPIQVLLLKAKEVADRLVGDFQVLGYNDPTAKAAEALRTSLAILGFAPPPHSLGGPEEDSAESAGARSGQAGKEKQREAGQGRENDDDRKPKNANWIQGIGGPHFSAPTMLAHPDEFKNPSSFLKIYGDPMCAVADASAPQTGGRQPGPGGRSLPGACGRVDGASASTSGSLPIRGHNGNWVCESCSNVNFPRRFRCNKCGAVRGPQGDAIVAEYAKLVYHQHVKAYRNLASRPGVDLPLKRLQSGGGNASTGAAHALQKGASRFAVGTGNNLQGHDAAFSPNGGCVGGSARVLAAVTEAASLNLSSVQTRQVALPAADSRKPAIPQPPSTNPNLNGGVPHGDTSRQGMNFPAIFLPVVSGANGVPAPPPPTVQPPVPPGARTSGKASEATVGRVLPGAKGVSPVQKSVVDEKKGAKKASNSEWPASDKAGSGKGEPQGNADKREAFEAEAAQEELENDSENPASGEDACSSLEVANSGSDQVAVSGKPSVTSTTSGPVSAVSSPRTDGGNSPVNLGDSNEATP</sequence>
<accession>A0A086JQT6</accession>
<feature type="compositionally biased region" description="Polar residues" evidence="5">
    <location>
        <begin position="1243"/>
        <end position="1258"/>
    </location>
</feature>
<organism evidence="7 8">
    <name type="scientific">Toxoplasma gondii GAB2-2007-GAL-DOM2</name>
    <dbReference type="NCBI Taxonomy" id="1130820"/>
    <lineage>
        <taxon>Eukaryota</taxon>
        <taxon>Sar</taxon>
        <taxon>Alveolata</taxon>
        <taxon>Apicomplexa</taxon>
        <taxon>Conoidasida</taxon>
        <taxon>Coccidia</taxon>
        <taxon>Eucoccidiorida</taxon>
        <taxon>Eimeriorina</taxon>
        <taxon>Sarcocystidae</taxon>
        <taxon>Toxoplasma</taxon>
    </lineage>
</organism>
<feature type="compositionally biased region" description="Basic and acidic residues" evidence="5">
    <location>
        <begin position="806"/>
        <end position="825"/>
    </location>
</feature>
<comment type="caution">
    <text evidence="7">The sequence shown here is derived from an EMBL/GenBank/DDBJ whole genome shotgun (WGS) entry which is preliminary data.</text>
</comment>
<feature type="compositionally biased region" description="Polar residues" evidence="5">
    <location>
        <begin position="1208"/>
        <end position="1217"/>
    </location>
</feature>
<feature type="region of interest" description="Disordered" evidence="5">
    <location>
        <begin position="533"/>
        <end position="580"/>
    </location>
</feature>
<reference evidence="7 8" key="1">
    <citation type="submission" date="2014-02" db="EMBL/GenBank/DDBJ databases">
        <authorList>
            <person name="Sibley D."/>
            <person name="Venepally P."/>
            <person name="Karamycheva S."/>
            <person name="Hadjithomas M."/>
            <person name="Khan A."/>
            <person name="Brunk B."/>
            <person name="Roos D."/>
            <person name="Caler E."/>
            <person name="Lorenzi H."/>
        </authorList>
    </citation>
    <scope>NUCLEOTIDE SEQUENCE [LARGE SCALE GENOMIC DNA]</scope>
    <source>
        <strain evidence="7 8">GAB2-2007-GAL-DOM2</strain>
    </source>
</reference>